<comment type="caution">
    <text evidence="3">The sequence shown here is derived from an EMBL/GenBank/DDBJ whole genome shotgun (WGS) entry which is preliminary data.</text>
</comment>
<evidence type="ECO:0000259" key="2">
    <source>
        <dbReference type="PROSITE" id="PS50110"/>
    </source>
</evidence>
<evidence type="ECO:0000313" key="3">
    <source>
        <dbReference type="EMBL" id="KDR25041.1"/>
    </source>
</evidence>
<dbReference type="SUPFAM" id="SSF52172">
    <property type="entry name" value="CheY-like"/>
    <property type="match status" value="1"/>
</dbReference>
<accession>A0A656QDG5</accession>
<organism evidence="3 4">
    <name type="scientific">Caballeronia zhejiangensis</name>
    <dbReference type="NCBI Taxonomy" id="871203"/>
    <lineage>
        <taxon>Bacteria</taxon>
        <taxon>Pseudomonadati</taxon>
        <taxon>Pseudomonadota</taxon>
        <taxon>Betaproteobacteria</taxon>
        <taxon>Burkholderiales</taxon>
        <taxon>Burkholderiaceae</taxon>
        <taxon>Caballeronia</taxon>
    </lineage>
</organism>
<dbReference type="Proteomes" id="UP000027451">
    <property type="component" value="Unassembled WGS sequence"/>
</dbReference>
<name>A0A656QDG5_9BURK</name>
<proteinExistence type="predicted"/>
<dbReference type="Gene3D" id="3.40.50.2300">
    <property type="match status" value="1"/>
</dbReference>
<feature type="domain" description="Response regulatory" evidence="2">
    <location>
        <begin position="60"/>
        <end position="176"/>
    </location>
</feature>
<evidence type="ECO:0000313" key="4">
    <source>
        <dbReference type="Proteomes" id="UP000027451"/>
    </source>
</evidence>
<feature type="modified residue" description="4-aspartylphosphate" evidence="1">
    <location>
        <position position="109"/>
    </location>
</feature>
<dbReference type="EMBL" id="JFHD01000057">
    <property type="protein sequence ID" value="KDR25041.1"/>
    <property type="molecule type" value="Genomic_DNA"/>
</dbReference>
<reference evidence="3 4" key="1">
    <citation type="submission" date="2014-03" db="EMBL/GenBank/DDBJ databases">
        <title>Draft Genome Sequences of Four Burkholderia Strains.</title>
        <authorList>
            <person name="Liu X.Y."/>
            <person name="Li C.X."/>
            <person name="Xu J.H."/>
        </authorList>
    </citation>
    <scope>NUCLEOTIDE SEQUENCE [LARGE SCALE GENOMIC DNA]</scope>
    <source>
        <strain evidence="3 4">OP-1</strain>
    </source>
</reference>
<dbReference type="PROSITE" id="PS50110">
    <property type="entry name" value="RESPONSE_REGULATORY"/>
    <property type="match status" value="1"/>
</dbReference>
<evidence type="ECO:0000256" key="1">
    <source>
        <dbReference type="PROSITE-ProRule" id="PRU00169"/>
    </source>
</evidence>
<dbReference type="InterPro" id="IPR001789">
    <property type="entry name" value="Sig_transdc_resp-reg_receiver"/>
</dbReference>
<dbReference type="InterPro" id="IPR011006">
    <property type="entry name" value="CheY-like_superfamily"/>
</dbReference>
<protein>
    <recommendedName>
        <fullName evidence="2">Response regulatory domain-containing protein</fullName>
    </recommendedName>
</protein>
<gene>
    <name evidence="3" type="ORF">BG60_31550</name>
</gene>
<dbReference type="AlphaFoldDB" id="A0A656QDG5"/>
<keyword evidence="1" id="KW-0597">Phosphoprotein</keyword>
<sequence>MPPIDGAPMRHRGARCATTVTVRTASSKEGDLNNRAYETSPAQCSLWNRKKLRLQPESRRVLLALPERVLGASLASLFELKGFPAQLAADVSSARNIVEQWRPHVLFLDTRIGGSGNYALVRALREADDDATRLIIAMSGFLPEEPIAHLKEAGYDGHCRRPCPVWQMTDLLDEFFACHAVR</sequence>
<keyword evidence="4" id="KW-1185">Reference proteome</keyword>
<dbReference type="GO" id="GO:0000160">
    <property type="term" value="P:phosphorelay signal transduction system"/>
    <property type="evidence" value="ECO:0007669"/>
    <property type="project" value="InterPro"/>
</dbReference>